<evidence type="ECO:0000256" key="4">
    <source>
        <dbReference type="ARBA" id="ARBA00022857"/>
    </source>
</evidence>
<dbReference type="EMBL" id="FNDZ01000013">
    <property type="protein sequence ID" value="SDJ31499.1"/>
    <property type="molecule type" value="Genomic_DNA"/>
</dbReference>
<dbReference type="RefSeq" id="WP_031577457.1">
    <property type="nucleotide sequence ID" value="NZ_FNDZ01000013.1"/>
</dbReference>
<dbReference type="InterPro" id="IPR016162">
    <property type="entry name" value="Ald_DH_N"/>
</dbReference>
<evidence type="ECO:0000313" key="10">
    <source>
        <dbReference type="EMBL" id="SDJ31499.1"/>
    </source>
</evidence>
<dbReference type="PANTHER" id="PTHR11063">
    <property type="entry name" value="GLUTAMATE SEMIALDEHYDE DEHYDROGENASE"/>
    <property type="match status" value="1"/>
</dbReference>
<keyword evidence="7" id="KW-0963">Cytoplasm</keyword>
<evidence type="ECO:0000256" key="6">
    <source>
        <dbReference type="ARBA" id="ARBA00049024"/>
    </source>
</evidence>
<comment type="catalytic activity">
    <reaction evidence="6 7">
        <text>L-glutamate 5-semialdehyde + phosphate + NADP(+) = L-glutamyl 5-phosphate + NADPH + H(+)</text>
        <dbReference type="Rhea" id="RHEA:19541"/>
        <dbReference type="ChEBI" id="CHEBI:15378"/>
        <dbReference type="ChEBI" id="CHEBI:43474"/>
        <dbReference type="ChEBI" id="CHEBI:57783"/>
        <dbReference type="ChEBI" id="CHEBI:58066"/>
        <dbReference type="ChEBI" id="CHEBI:58274"/>
        <dbReference type="ChEBI" id="CHEBI:58349"/>
        <dbReference type="EC" id="1.2.1.41"/>
    </reaction>
</comment>
<protein>
    <recommendedName>
        <fullName evidence="7">Gamma-glutamyl phosphate reductase</fullName>
        <shortName evidence="7">GPR</shortName>
        <ecNumber evidence="7">1.2.1.41</ecNumber>
    </recommendedName>
    <alternativeName>
        <fullName evidence="7">Glutamate-5-semialdehyde dehydrogenase</fullName>
    </alternativeName>
    <alternativeName>
        <fullName evidence="7">Glutamyl-gamma-semialdehyde dehydrogenase</fullName>
        <shortName evidence="7">GSA dehydrogenase</shortName>
    </alternativeName>
</protein>
<dbReference type="Proteomes" id="UP000183255">
    <property type="component" value="Unassembled WGS sequence"/>
</dbReference>
<dbReference type="Gene3D" id="3.40.309.10">
    <property type="entry name" value="Aldehyde Dehydrogenase, Chain A, domain 2"/>
    <property type="match status" value="1"/>
</dbReference>
<comment type="similarity">
    <text evidence="7">Belongs to the gamma-glutamyl phosphate reductase family.</text>
</comment>
<keyword evidence="3 7" id="KW-0641">Proline biosynthesis</keyword>
<dbReference type="InterPro" id="IPR020593">
    <property type="entry name" value="G-glutamylP_reductase_CS"/>
</dbReference>
<name>A0A1G8SQI7_9CLOT</name>
<evidence type="ECO:0000256" key="1">
    <source>
        <dbReference type="ARBA" id="ARBA00004985"/>
    </source>
</evidence>
<dbReference type="GO" id="GO:0004350">
    <property type="term" value="F:glutamate-5-semialdehyde dehydrogenase activity"/>
    <property type="evidence" value="ECO:0007669"/>
    <property type="project" value="UniProtKB-UniRule"/>
</dbReference>
<dbReference type="FunFam" id="3.40.309.10:FF:000006">
    <property type="entry name" value="Gamma-glutamyl phosphate reductase"/>
    <property type="match status" value="1"/>
</dbReference>
<dbReference type="InterPro" id="IPR000965">
    <property type="entry name" value="GPR_dom"/>
</dbReference>
<dbReference type="GO" id="GO:0005737">
    <property type="term" value="C:cytoplasm"/>
    <property type="evidence" value="ECO:0007669"/>
    <property type="project" value="UniProtKB-SubCell"/>
</dbReference>
<comment type="subcellular location">
    <subcellularLocation>
        <location evidence="7">Cytoplasm</location>
    </subcellularLocation>
</comment>
<dbReference type="GO" id="GO:0050661">
    <property type="term" value="F:NADP binding"/>
    <property type="evidence" value="ECO:0007669"/>
    <property type="project" value="InterPro"/>
</dbReference>
<dbReference type="CDD" id="cd07079">
    <property type="entry name" value="ALDH_F18-19_ProA-GPR"/>
    <property type="match status" value="1"/>
</dbReference>
<dbReference type="Pfam" id="PF00171">
    <property type="entry name" value="Aldedh"/>
    <property type="match status" value="1"/>
</dbReference>
<comment type="function">
    <text evidence="7">Catalyzes the NADPH-dependent reduction of L-glutamate 5-phosphate into L-glutamate 5-semialdehyde and phosphate. The product spontaneously undergoes cyclization to form 1-pyrroline-5-carboxylate.</text>
</comment>
<evidence type="ECO:0000313" key="11">
    <source>
        <dbReference type="Proteomes" id="UP000183255"/>
    </source>
</evidence>
<dbReference type="EC" id="1.2.1.41" evidence="7"/>
<dbReference type="NCBIfam" id="TIGR00407">
    <property type="entry name" value="proA"/>
    <property type="match status" value="1"/>
</dbReference>
<evidence type="ECO:0000256" key="7">
    <source>
        <dbReference type="HAMAP-Rule" id="MF_00412"/>
    </source>
</evidence>
<dbReference type="InterPro" id="IPR012134">
    <property type="entry name" value="Glu-5-SA_DH"/>
</dbReference>
<dbReference type="HAMAP" id="MF_00412">
    <property type="entry name" value="ProA"/>
    <property type="match status" value="1"/>
</dbReference>
<sequence>MTMIEIGREAKKASRELARLSTKEKNDLLVALAEELKVKEEEIVQANEEDLRRGKEGNLSEALLDRLLLNPQRIESMIEGILSIRTMEDPIGKVLSMKTLENGLQIGKKTVPLGVVGIIYESRPNVTIDTAALCLKSSNALILRGGKEAISSNKALVSVIQAALVKRGLNPHMVQLIEDLSYETAGEFMRMNEYLDVLIPRGSARLIQRVVKESTVPVIETGVGNCHVFVDESADEEMALSIIENAKTQRTGVCNAMESLLVHEAVLESFLPKLEKLTIKHGVKVMADPKARALVPSFLEATEEDYATEYLDLAFSLKTVGSLEEAMEHIAKYGTGHSEAIVTEKYDHALSFLNEVDAAAVYVNASTRFTDGQAMGMGAEMGISTQKLHARGPVGLTELTSTKYIIFGQGQIRP</sequence>
<accession>A0A1G8SQI7</accession>
<evidence type="ECO:0000256" key="2">
    <source>
        <dbReference type="ARBA" id="ARBA00022605"/>
    </source>
</evidence>
<dbReference type="PANTHER" id="PTHR11063:SF8">
    <property type="entry name" value="DELTA-1-PYRROLINE-5-CARBOXYLATE SYNTHASE"/>
    <property type="match status" value="1"/>
</dbReference>
<evidence type="ECO:0000256" key="5">
    <source>
        <dbReference type="ARBA" id="ARBA00023002"/>
    </source>
</evidence>
<feature type="coiled-coil region" evidence="8">
    <location>
        <begin position="3"/>
        <end position="49"/>
    </location>
</feature>
<reference evidence="10 11" key="1">
    <citation type="submission" date="2016-10" db="EMBL/GenBank/DDBJ databases">
        <authorList>
            <person name="de Groot N.N."/>
        </authorList>
    </citation>
    <scope>NUCLEOTIDE SEQUENCE [LARGE SCALE GENOMIC DNA]</scope>
    <source>
        <strain evidence="10 11">CGMCC 1.5058</strain>
    </source>
</reference>
<evidence type="ECO:0000259" key="9">
    <source>
        <dbReference type="Pfam" id="PF00171"/>
    </source>
</evidence>
<dbReference type="SUPFAM" id="SSF53720">
    <property type="entry name" value="ALDH-like"/>
    <property type="match status" value="1"/>
</dbReference>
<dbReference type="AlphaFoldDB" id="A0A1G8SQI7"/>
<dbReference type="InterPro" id="IPR015590">
    <property type="entry name" value="Aldehyde_DH_dom"/>
</dbReference>
<gene>
    <name evidence="7" type="primary">proA</name>
    <name evidence="10" type="ORF">SAMN05421804_11345</name>
</gene>
<comment type="pathway">
    <text evidence="1 7">Amino-acid biosynthesis; L-proline biosynthesis; L-glutamate 5-semialdehyde from L-glutamate: step 2/2.</text>
</comment>
<keyword evidence="5 7" id="KW-0560">Oxidoreductase</keyword>
<dbReference type="GO" id="GO:0055129">
    <property type="term" value="P:L-proline biosynthetic process"/>
    <property type="evidence" value="ECO:0007669"/>
    <property type="project" value="UniProtKB-UniRule"/>
</dbReference>
<keyword evidence="8" id="KW-0175">Coiled coil</keyword>
<dbReference type="NCBIfam" id="NF001221">
    <property type="entry name" value="PRK00197.1"/>
    <property type="match status" value="1"/>
</dbReference>
<proteinExistence type="inferred from homology"/>
<feature type="domain" description="Aldehyde dehydrogenase" evidence="9">
    <location>
        <begin position="8"/>
        <end position="281"/>
    </location>
</feature>
<dbReference type="Gene3D" id="3.40.605.10">
    <property type="entry name" value="Aldehyde Dehydrogenase, Chain A, domain 1"/>
    <property type="match status" value="1"/>
</dbReference>
<organism evidence="10 11">
    <name type="scientific">Proteiniclasticum ruminis</name>
    <dbReference type="NCBI Taxonomy" id="398199"/>
    <lineage>
        <taxon>Bacteria</taxon>
        <taxon>Bacillati</taxon>
        <taxon>Bacillota</taxon>
        <taxon>Clostridia</taxon>
        <taxon>Eubacteriales</taxon>
        <taxon>Clostridiaceae</taxon>
        <taxon>Proteiniclasticum</taxon>
    </lineage>
</organism>
<dbReference type="PIRSF" id="PIRSF000151">
    <property type="entry name" value="GPR"/>
    <property type="match status" value="1"/>
</dbReference>
<evidence type="ECO:0000256" key="8">
    <source>
        <dbReference type="SAM" id="Coils"/>
    </source>
</evidence>
<dbReference type="PROSITE" id="PS01223">
    <property type="entry name" value="PROA"/>
    <property type="match status" value="1"/>
</dbReference>
<keyword evidence="4 7" id="KW-0521">NADP</keyword>
<dbReference type="InterPro" id="IPR016161">
    <property type="entry name" value="Ald_DH/histidinol_DH"/>
</dbReference>
<evidence type="ECO:0000256" key="3">
    <source>
        <dbReference type="ARBA" id="ARBA00022650"/>
    </source>
</evidence>
<dbReference type="InterPro" id="IPR016163">
    <property type="entry name" value="Ald_DH_C"/>
</dbReference>
<dbReference type="UniPathway" id="UPA00098">
    <property type="reaction ID" value="UER00360"/>
</dbReference>
<keyword evidence="2 7" id="KW-0028">Amino-acid biosynthesis</keyword>